<dbReference type="RefSeq" id="WP_227181695.1">
    <property type="nucleotide sequence ID" value="NZ_JAJBZT010000010.1"/>
</dbReference>
<dbReference type="PANTHER" id="PTHR30296">
    <property type="entry name" value="UNCHARACTERIZED PROTEIN YKGE"/>
    <property type="match status" value="1"/>
</dbReference>
<organism evidence="2 3">
    <name type="scientific">Leeia speluncae</name>
    <dbReference type="NCBI Taxonomy" id="2884804"/>
    <lineage>
        <taxon>Bacteria</taxon>
        <taxon>Pseudomonadati</taxon>
        <taxon>Pseudomonadota</taxon>
        <taxon>Betaproteobacteria</taxon>
        <taxon>Neisseriales</taxon>
        <taxon>Leeiaceae</taxon>
        <taxon>Leeia</taxon>
    </lineage>
</organism>
<dbReference type="PANTHER" id="PTHR30296:SF0">
    <property type="entry name" value="LACTATE UTILIZATION PROTEIN A"/>
    <property type="match status" value="1"/>
</dbReference>
<sequence length="261" mass="28445">MAHNTNTSNQESERPIPRDVYFFGTCLIDIFVPNAGMDAITLLEKLGINVHFPMAQSCCGQPAYTSGHPAEAREVARAQLSLFPEDWPVVVPSGSCGGMMKHHWPTLFAGDKDEAIANEIAGRIVEFSDFLLNVLDWQPKDLGEPTKIAVHTSCSARREMDVHINSWALVDRLANVERLVHDHESECCGFGGTFSVKHPDISGAMVTDKARSLKTTGADEFITADCGCLMNINGKLAKDGDATFNGRHLASFLLERTGGKA</sequence>
<name>A0ABS8D9J5_9NEIS</name>
<dbReference type="Pfam" id="PF02754">
    <property type="entry name" value="CCG"/>
    <property type="match status" value="2"/>
</dbReference>
<dbReference type="Proteomes" id="UP001165395">
    <property type="component" value="Unassembled WGS sequence"/>
</dbReference>
<dbReference type="EMBL" id="JAJBZT010000010">
    <property type="protein sequence ID" value="MCB6184875.1"/>
    <property type="molecule type" value="Genomic_DNA"/>
</dbReference>
<keyword evidence="3" id="KW-1185">Reference proteome</keyword>
<feature type="domain" description="Cysteine-rich" evidence="1">
    <location>
        <begin position="148"/>
        <end position="232"/>
    </location>
</feature>
<reference evidence="2" key="1">
    <citation type="submission" date="2021-10" db="EMBL/GenBank/DDBJ databases">
        <title>The complete genome sequence of Leeia sp. TBRC 13508.</title>
        <authorList>
            <person name="Charoenyingcharoen P."/>
            <person name="Yukphan P."/>
        </authorList>
    </citation>
    <scope>NUCLEOTIDE SEQUENCE</scope>
    <source>
        <strain evidence="2">TBRC 13508</strain>
    </source>
</reference>
<evidence type="ECO:0000259" key="1">
    <source>
        <dbReference type="Pfam" id="PF02754"/>
    </source>
</evidence>
<protein>
    <submittedName>
        <fullName evidence="2">(Fe-S)-binding protein</fullName>
    </submittedName>
</protein>
<feature type="domain" description="Cysteine-rich" evidence="1">
    <location>
        <begin position="20"/>
        <end position="101"/>
    </location>
</feature>
<evidence type="ECO:0000313" key="2">
    <source>
        <dbReference type="EMBL" id="MCB6184875.1"/>
    </source>
</evidence>
<evidence type="ECO:0000313" key="3">
    <source>
        <dbReference type="Proteomes" id="UP001165395"/>
    </source>
</evidence>
<comment type="caution">
    <text evidence="2">The sequence shown here is derived from an EMBL/GenBank/DDBJ whole genome shotgun (WGS) entry which is preliminary data.</text>
</comment>
<gene>
    <name evidence="2" type="ORF">LIN78_15105</name>
</gene>
<proteinExistence type="predicted"/>
<dbReference type="InterPro" id="IPR004017">
    <property type="entry name" value="Cys_rich_dom"/>
</dbReference>
<accession>A0ABS8D9J5</accession>